<dbReference type="EMBL" id="JAZHXJ010000013">
    <property type="protein sequence ID" value="KAL1882742.1"/>
    <property type="molecule type" value="Genomic_DNA"/>
</dbReference>
<comment type="caution">
    <text evidence="2">The sequence shown here is derived from an EMBL/GenBank/DDBJ whole genome shotgun (WGS) entry which is preliminary data.</text>
</comment>
<reference evidence="2 3" key="1">
    <citation type="journal article" date="2024" name="Commun. Biol.">
        <title>Comparative genomic analysis of thermophilic fungi reveals convergent evolutionary adaptations and gene losses.</title>
        <authorList>
            <person name="Steindorff A.S."/>
            <person name="Aguilar-Pontes M.V."/>
            <person name="Robinson A.J."/>
            <person name="Andreopoulos B."/>
            <person name="LaButti K."/>
            <person name="Kuo A."/>
            <person name="Mondo S."/>
            <person name="Riley R."/>
            <person name="Otillar R."/>
            <person name="Haridas S."/>
            <person name="Lipzen A."/>
            <person name="Grimwood J."/>
            <person name="Schmutz J."/>
            <person name="Clum A."/>
            <person name="Reid I.D."/>
            <person name="Moisan M.C."/>
            <person name="Butler G."/>
            <person name="Nguyen T.T.M."/>
            <person name="Dewar K."/>
            <person name="Conant G."/>
            <person name="Drula E."/>
            <person name="Henrissat B."/>
            <person name="Hansel C."/>
            <person name="Singer S."/>
            <person name="Hutchinson M.I."/>
            <person name="de Vries R.P."/>
            <person name="Natvig D.O."/>
            <person name="Powell A.J."/>
            <person name="Tsang A."/>
            <person name="Grigoriev I.V."/>
        </authorList>
    </citation>
    <scope>NUCLEOTIDE SEQUENCE [LARGE SCALE GENOMIC DNA]</scope>
    <source>
        <strain evidence="2 3">ATCC 24622</strain>
    </source>
</reference>
<dbReference type="PANTHER" id="PTHR13132">
    <property type="entry name" value="ALPHA- 1,6 -FUCOSYLTRANSFERASE"/>
    <property type="match status" value="1"/>
</dbReference>
<evidence type="ECO:0000313" key="2">
    <source>
        <dbReference type="EMBL" id="KAL1882742.1"/>
    </source>
</evidence>
<name>A0ABR3Y4F4_9PEZI</name>
<evidence type="ECO:0000313" key="3">
    <source>
        <dbReference type="Proteomes" id="UP001586593"/>
    </source>
</evidence>
<protein>
    <submittedName>
        <fullName evidence="2">Uncharacterized protein</fullName>
    </submittedName>
</protein>
<accession>A0ABR3Y4F4</accession>
<evidence type="ECO:0000256" key="1">
    <source>
        <dbReference type="SAM" id="Phobius"/>
    </source>
</evidence>
<sequence length="614" mass="68558">MPPTLDLSRTKHAKTIVSRPRINLRRATSYNQDRGPLSSSSSRFNFNHLLFSPPPSPGLPALAPPAKKPVRLNRLVRPSRLLRVFLYIVTIFLIIYFALVAVHRTLDIPTSHGLDPSHGAETSIGRLPDSPAPIITKDRRGRTRWTVWIPPTQEFPLPTSQYADICAQCRKVSSTVQALGSSHSFPHTLLPFASEPEDPNFIDVQEAQKEGLVPQHGATEQDIAEDKHDVEGPGSVSGRTEGTPVCKTSITFVLEPEEAGLGKTLMMLWTAYGLAQKEGRAFFIDDSQWAYGKYADIFQPPPPLDCRAPPRREILPCPRQARHLVVSTANAADVFGITTNGSSTIEPSSSSDQEKEFRLARKGYETLFRLNMDDASYVKSRVAHIKSQRVMSTAKGEKNGMIIGMHIRRGDRHPWEYQYRYSYIPTNVYIDAARKVEKERHRHGRLGKEDGPSLRERSTLIVASDDPMVYETDEFLSANRAQERIKLANKVTAQPANPDRRVMRKFVDETFGWEGGFFAAMFWNLGQPSLSAAASAENVRTRLPSDDVLRLRSLVGRAYMMDLAVLADVSDAVICTVSATGCRLLAVMMGWERTMEKGDWVNVDGPFTWSGVSL</sequence>
<organism evidence="2 3">
    <name type="scientific">Phialemonium thermophilum</name>
    <dbReference type="NCBI Taxonomy" id="223376"/>
    <lineage>
        <taxon>Eukaryota</taxon>
        <taxon>Fungi</taxon>
        <taxon>Dikarya</taxon>
        <taxon>Ascomycota</taxon>
        <taxon>Pezizomycotina</taxon>
        <taxon>Sordariomycetes</taxon>
        <taxon>Sordariomycetidae</taxon>
        <taxon>Cephalothecales</taxon>
        <taxon>Cephalothecaceae</taxon>
        <taxon>Phialemonium</taxon>
    </lineage>
</organism>
<dbReference type="Proteomes" id="UP001586593">
    <property type="component" value="Unassembled WGS sequence"/>
</dbReference>
<keyword evidence="1" id="KW-1133">Transmembrane helix</keyword>
<keyword evidence="3" id="KW-1185">Reference proteome</keyword>
<dbReference type="PANTHER" id="PTHR13132:SF29">
    <property type="entry name" value="ALPHA-(1,6)-FUCOSYLTRANSFERASE"/>
    <property type="match status" value="1"/>
</dbReference>
<gene>
    <name evidence="2" type="ORF">VTK73DRAFT_1262</name>
</gene>
<keyword evidence="1" id="KW-0472">Membrane</keyword>
<proteinExistence type="predicted"/>
<keyword evidence="1" id="KW-0812">Transmembrane</keyword>
<feature type="transmembrane region" description="Helical" evidence="1">
    <location>
        <begin position="81"/>
        <end position="102"/>
    </location>
</feature>